<dbReference type="PANTHER" id="PTHR35370">
    <property type="entry name" value="CYTOPLASMIC PROTEIN-RELATED-RELATED"/>
    <property type="match status" value="1"/>
</dbReference>
<name>A0A2S9JB09_9HYPH</name>
<keyword evidence="2" id="KW-1185">Reference proteome</keyword>
<dbReference type="NCBIfam" id="TIGR03359">
    <property type="entry name" value="VI_chp_6"/>
    <property type="match status" value="1"/>
</dbReference>
<dbReference type="InterPro" id="IPR010272">
    <property type="entry name" value="T6SS_TssF"/>
</dbReference>
<gene>
    <name evidence="1" type="primary">vasA</name>
    <name evidence="1" type="ORF">C5750_23945</name>
</gene>
<dbReference type="Proteomes" id="UP000238563">
    <property type="component" value="Unassembled WGS sequence"/>
</dbReference>
<protein>
    <submittedName>
        <fullName evidence="1">Type VI secretion system baseplate subunit TssF</fullName>
    </submittedName>
</protein>
<dbReference type="AlphaFoldDB" id="A0A2S9JB09"/>
<reference evidence="1 2" key="1">
    <citation type="submission" date="2018-02" db="EMBL/GenBank/DDBJ databases">
        <title>The draft genome of Phyllobacterium myrsinacearum DSM5892.</title>
        <authorList>
            <person name="Li L."/>
            <person name="Liu L."/>
            <person name="Zhang X."/>
            <person name="Wang T."/>
        </authorList>
    </citation>
    <scope>NUCLEOTIDE SEQUENCE [LARGE SCALE GENOMIC DNA]</scope>
    <source>
        <strain evidence="1 2">DSM 5892</strain>
    </source>
</reference>
<comment type="caution">
    <text evidence="1">The sequence shown here is derived from an EMBL/GenBank/DDBJ whole genome shotgun (WGS) entry which is preliminary data.</text>
</comment>
<dbReference type="Pfam" id="PF05947">
    <property type="entry name" value="T6SS_TssF"/>
    <property type="match status" value="1"/>
</dbReference>
<dbReference type="PANTHER" id="PTHR35370:SF1">
    <property type="entry name" value="TYPE VI SECRETION SYSTEM COMPONENT TSSF1"/>
    <property type="match status" value="1"/>
</dbReference>
<dbReference type="PIRSF" id="PIRSF028304">
    <property type="entry name" value="UCP028304"/>
    <property type="match status" value="1"/>
</dbReference>
<sequence>MAAPIMANRFLNWYNSELGSLRKRAARFAQQHPKIAGRLRLTPEAVDDPHVERLVQGFAYTAARIRQKIDDDFPELTETMLEALYPHYLAQIPSMSILKFDPSPQQDESIGLSRGMIVDSEPVRGDTCRFSTTQDLRLSPIAVTDCKLAQPPYVAPPAPDLSPMACLSISVATTGPVDALANLDLDRLTFFIRAPFATGAALYELLFNHTIGIAAGRHREDKAALRLSPGALKPVSFDHDRRMLPYSKRSFPGFRLLAEFFALPEKFLFFELSGLKSFLGSIPGKEFHLFFYLDTPASTLANAVGATSFDLNCTPVINLFEQRAEPISVDHMRDEYDVLPDARYNSTREIYAIERVDISDQKGQRKEVPPFFGRKKQSNESRAGIYWQYTRDIDEDNKSFKAKLRFVDMNLNPAAPEDHLVASVDTLCINRGLPELLPFGGGQPYFKAQAAVAEIGHIHCLLPPTHTHRFESQGESYWKLISHLSLNHLPLTSGDPEILKSMLRLYDFRQAPEMRSLIEAISSVTSQKATARLSDGSIASGVDVTIEFNDALIDRGVAYLFGSVLSHFFGLYASINTFARLTVRLTGLALPVVRFPPRTADEVLL</sequence>
<dbReference type="EMBL" id="PVBT01000009">
    <property type="protein sequence ID" value="PRD49882.1"/>
    <property type="molecule type" value="Genomic_DNA"/>
</dbReference>
<evidence type="ECO:0000313" key="1">
    <source>
        <dbReference type="EMBL" id="PRD49882.1"/>
    </source>
</evidence>
<accession>A0A2S9JB09</accession>
<proteinExistence type="predicted"/>
<organism evidence="1 2">
    <name type="scientific">Phyllobacterium myrsinacearum</name>
    <dbReference type="NCBI Taxonomy" id="28101"/>
    <lineage>
        <taxon>Bacteria</taxon>
        <taxon>Pseudomonadati</taxon>
        <taxon>Pseudomonadota</taxon>
        <taxon>Alphaproteobacteria</taxon>
        <taxon>Hyphomicrobiales</taxon>
        <taxon>Phyllobacteriaceae</taxon>
        <taxon>Phyllobacterium</taxon>
    </lineage>
</organism>
<evidence type="ECO:0000313" key="2">
    <source>
        <dbReference type="Proteomes" id="UP000238563"/>
    </source>
</evidence>